<dbReference type="Proteomes" id="UP001472677">
    <property type="component" value="Unassembled WGS sequence"/>
</dbReference>
<keyword evidence="2" id="KW-1185">Reference proteome</keyword>
<accession>A0ABR2CAR8</accession>
<dbReference type="EMBL" id="JBBPBM010000059">
    <property type="protein sequence ID" value="KAK8516387.1"/>
    <property type="molecule type" value="Genomic_DNA"/>
</dbReference>
<sequence length="83" mass="9145">MKPGETQTLKNSPKLGFQDLGNAEPVELEALSSPSTFKHCHARDAKAMFHGVRYLMNNPSMAILWSSQHFKGRVKKSAASMGL</sequence>
<gene>
    <name evidence="1" type="ORF">V6N12_068994</name>
</gene>
<reference evidence="1 2" key="1">
    <citation type="journal article" date="2024" name="G3 (Bethesda)">
        <title>Genome assembly of Hibiscus sabdariffa L. provides insights into metabolisms of medicinal natural products.</title>
        <authorList>
            <person name="Kim T."/>
        </authorList>
    </citation>
    <scope>NUCLEOTIDE SEQUENCE [LARGE SCALE GENOMIC DNA]</scope>
    <source>
        <strain evidence="1">TK-2024</strain>
        <tissue evidence="1">Old leaves</tissue>
    </source>
</reference>
<evidence type="ECO:0000313" key="1">
    <source>
        <dbReference type="EMBL" id="KAK8516387.1"/>
    </source>
</evidence>
<organism evidence="1 2">
    <name type="scientific">Hibiscus sabdariffa</name>
    <name type="common">roselle</name>
    <dbReference type="NCBI Taxonomy" id="183260"/>
    <lineage>
        <taxon>Eukaryota</taxon>
        <taxon>Viridiplantae</taxon>
        <taxon>Streptophyta</taxon>
        <taxon>Embryophyta</taxon>
        <taxon>Tracheophyta</taxon>
        <taxon>Spermatophyta</taxon>
        <taxon>Magnoliopsida</taxon>
        <taxon>eudicotyledons</taxon>
        <taxon>Gunneridae</taxon>
        <taxon>Pentapetalae</taxon>
        <taxon>rosids</taxon>
        <taxon>malvids</taxon>
        <taxon>Malvales</taxon>
        <taxon>Malvaceae</taxon>
        <taxon>Malvoideae</taxon>
        <taxon>Hibiscus</taxon>
    </lineage>
</organism>
<comment type="caution">
    <text evidence="1">The sequence shown here is derived from an EMBL/GenBank/DDBJ whole genome shotgun (WGS) entry which is preliminary data.</text>
</comment>
<name>A0ABR2CAR8_9ROSI</name>
<proteinExistence type="predicted"/>
<evidence type="ECO:0000313" key="2">
    <source>
        <dbReference type="Proteomes" id="UP001472677"/>
    </source>
</evidence>
<protein>
    <submittedName>
        <fullName evidence="1">Uncharacterized protein</fullName>
    </submittedName>
</protein>